<accession>A0A7V2F7G3</accession>
<sequence>MASVGIVGAGIAGLVAAYYLKRRGLEVTIFEATDRVGGFMQSEQAEGFLVEYGPQTLQRTSTEFEHLLRALDLEEACIPASPLAAHRFIVRRGQPVPLPRTPLELLRTPLLSPRARLRLLAEPFIAPADRFTEETVAAFAQRRLGAEALDYLVEPFVAGIFAGDPKHLSVRHAFPQLHRLEQRFGSLTWGAIRSLPERRYHPAPRRSMFSLVGGLGQLPQALAQKLQGNIVYNATVVAVRWGDKTPWTLTYRQGAHVANQLFDVIICAAPLHQLAQLEILPSIERHPLPKVIHPPLALVALGFRKEQVAHPLNGFGLLVPAVERSFQILGTLFSSSIFPNRAPEGHVLLTTFVGGQRHPELALLSEEKLETLVRRDLERLLGISGPPVFRRVWRWERSIPQYHVGYDAVLVCLREIEVRRPGLFLAGNYRNGISVVDAAKSGLQAAQQVIFYLRQEAAGGAAKILLGE</sequence>
<comment type="catalytic activity">
    <reaction evidence="6">
        <text>coproporphyrinogen III + 3 O2 = coproporphyrin III + 3 H2O2</text>
        <dbReference type="Rhea" id="RHEA:43436"/>
        <dbReference type="ChEBI" id="CHEBI:15379"/>
        <dbReference type="ChEBI" id="CHEBI:16240"/>
        <dbReference type="ChEBI" id="CHEBI:57309"/>
        <dbReference type="ChEBI" id="CHEBI:131725"/>
        <dbReference type="EC" id="1.3.3.15"/>
    </reaction>
</comment>
<evidence type="ECO:0000259" key="7">
    <source>
        <dbReference type="Pfam" id="PF01593"/>
    </source>
</evidence>
<evidence type="ECO:0000256" key="6">
    <source>
        <dbReference type="RuleBase" id="RU364052"/>
    </source>
</evidence>
<evidence type="ECO:0000256" key="5">
    <source>
        <dbReference type="ARBA" id="ARBA00023133"/>
    </source>
</evidence>
<comment type="cofactor">
    <cofactor evidence="1 6">
        <name>FAD</name>
        <dbReference type="ChEBI" id="CHEBI:57692"/>
    </cofactor>
</comment>
<dbReference type="Gene3D" id="3.50.50.60">
    <property type="entry name" value="FAD/NAD(P)-binding domain"/>
    <property type="match status" value="1"/>
</dbReference>
<dbReference type="PANTHER" id="PTHR42923:SF3">
    <property type="entry name" value="PROTOPORPHYRINOGEN OXIDASE"/>
    <property type="match status" value="1"/>
</dbReference>
<dbReference type="EC" id="1.3.3.15" evidence="6"/>
<gene>
    <name evidence="8" type="primary">hemG</name>
    <name evidence="8" type="ORF">ENO59_07440</name>
</gene>
<dbReference type="SUPFAM" id="SSF54373">
    <property type="entry name" value="FAD-linked reductases, C-terminal domain"/>
    <property type="match status" value="1"/>
</dbReference>
<dbReference type="PRINTS" id="PR00419">
    <property type="entry name" value="ADXRDTASE"/>
</dbReference>
<keyword evidence="4 6" id="KW-0560">Oxidoreductase</keyword>
<evidence type="ECO:0000256" key="4">
    <source>
        <dbReference type="ARBA" id="ARBA00023002"/>
    </source>
</evidence>
<keyword evidence="3 6" id="KW-0274">FAD</keyword>
<comment type="pathway">
    <text evidence="6">Porphyrin-containing compound metabolism; protoheme biosynthesis.</text>
</comment>
<keyword evidence="5 6" id="KW-0350">Heme biosynthesis</keyword>
<dbReference type="InterPro" id="IPR036188">
    <property type="entry name" value="FAD/NAD-bd_sf"/>
</dbReference>
<dbReference type="GO" id="GO:0004729">
    <property type="term" value="F:oxygen-dependent protoporphyrinogen oxidase activity"/>
    <property type="evidence" value="ECO:0007669"/>
    <property type="project" value="UniProtKB-UniRule"/>
</dbReference>
<dbReference type="InterPro" id="IPR004572">
    <property type="entry name" value="Protoporphyrinogen_oxidase"/>
</dbReference>
<dbReference type="AlphaFoldDB" id="A0A7V2F7G3"/>
<proteinExistence type="inferred from homology"/>
<comment type="function">
    <text evidence="6">Involved in coproporphyrin-dependent heme b biosynthesis. Catalyzes the oxidation of coproporphyrinogen III to coproporphyrin III.</text>
</comment>
<protein>
    <recommendedName>
        <fullName evidence="6">Coproporphyrinogen III oxidase</fullName>
        <ecNumber evidence="6">1.3.3.15</ecNumber>
    </recommendedName>
</protein>
<dbReference type="NCBIfam" id="TIGR00562">
    <property type="entry name" value="proto_IX_ox"/>
    <property type="match status" value="1"/>
</dbReference>
<evidence type="ECO:0000313" key="8">
    <source>
        <dbReference type="EMBL" id="HER96335.1"/>
    </source>
</evidence>
<comment type="caution">
    <text evidence="8">The sequence shown here is derived from an EMBL/GenBank/DDBJ whole genome shotgun (WGS) entry which is preliminary data.</text>
</comment>
<name>A0A7V2F7G3_RHOMR</name>
<evidence type="ECO:0000256" key="1">
    <source>
        <dbReference type="ARBA" id="ARBA00001974"/>
    </source>
</evidence>
<comment type="subcellular location">
    <subcellularLocation>
        <location evidence="6">Cytoplasm</location>
    </subcellularLocation>
</comment>
<dbReference type="Gene3D" id="1.10.3110.10">
    <property type="entry name" value="protoporphyrinogen ix oxidase, domain 3"/>
    <property type="match status" value="1"/>
</dbReference>
<dbReference type="InterPro" id="IPR002937">
    <property type="entry name" value="Amino_oxidase"/>
</dbReference>
<comment type="similarity">
    <text evidence="6">Belongs to the protoporphyrinogen/coproporphyrinogen oxidase family. Coproporphyrinogen III oxidase subfamily.</text>
</comment>
<keyword evidence="6" id="KW-0963">Cytoplasm</keyword>
<dbReference type="GO" id="GO:0006783">
    <property type="term" value="P:heme biosynthetic process"/>
    <property type="evidence" value="ECO:0007669"/>
    <property type="project" value="UniProtKB-UniRule"/>
</dbReference>
<feature type="domain" description="Amine oxidase" evidence="7">
    <location>
        <begin position="11"/>
        <end position="450"/>
    </location>
</feature>
<dbReference type="GO" id="GO:0005737">
    <property type="term" value="C:cytoplasm"/>
    <property type="evidence" value="ECO:0007669"/>
    <property type="project" value="UniProtKB-SubCell"/>
</dbReference>
<evidence type="ECO:0000256" key="3">
    <source>
        <dbReference type="ARBA" id="ARBA00022827"/>
    </source>
</evidence>
<dbReference type="EMBL" id="DSGB01000005">
    <property type="protein sequence ID" value="HER96335.1"/>
    <property type="molecule type" value="Genomic_DNA"/>
</dbReference>
<evidence type="ECO:0000256" key="2">
    <source>
        <dbReference type="ARBA" id="ARBA00022630"/>
    </source>
</evidence>
<reference evidence="8" key="1">
    <citation type="journal article" date="2020" name="mSystems">
        <title>Genome- and Community-Level Interaction Insights into Carbon Utilization and Element Cycling Functions of Hydrothermarchaeota in Hydrothermal Sediment.</title>
        <authorList>
            <person name="Zhou Z."/>
            <person name="Liu Y."/>
            <person name="Xu W."/>
            <person name="Pan J."/>
            <person name="Luo Z.H."/>
            <person name="Li M."/>
        </authorList>
    </citation>
    <scope>NUCLEOTIDE SEQUENCE [LARGE SCALE GENOMIC DNA]</scope>
    <source>
        <strain evidence="8">SpSt-143</strain>
    </source>
</reference>
<dbReference type="InterPro" id="IPR050464">
    <property type="entry name" value="Zeta_carotene_desat/Oxidored"/>
</dbReference>
<dbReference type="SUPFAM" id="SSF51905">
    <property type="entry name" value="FAD/NAD(P)-binding domain"/>
    <property type="match status" value="1"/>
</dbReference>
<organism evidence="8">
    <name type="scientific">Rhodothermus marinus</name>
    <name type="common">Rhodothermus obamensis</name>
    <dbReference type="NCBI Taxonomy" id="29549"/>
    <lineage>
        <taxon>Bacteria</taxon>
        <taxon>Pseudomonadati</taxon>
        <taxon>Rhodothermota</taxon>
        <taxon>Rhodothermia</taxon>
        <taxon>Rhodothermales</taxon>
        <taxon>Rhodothermaceae</taxon>
        <taxon>Rhodothermus</taxon>
    </lineage>
</organism>
<dbReference type="Pfam" id="PF01593">
    <property type="entry name" value="Amino_oxidase"/>
    <property type="match status" value="1"/>
</dbReference>
<dbReference type="UniPathway" id="UPA00252"/>
<dbReference type="Gene3D" id="3.90.660.20">
    <property type="entry name" value="Protoporphyrinogen oxidase, mitochondrial, domain 2"/>
    <property type="match status" value="1"/>
</dbReference>
<dbReference type="PANTHER" id="PTHR42923">
    <property type="entry name" value="PROTOPORPHYRINOGEN OXIDASE"/>
    <property type="match status" value="1"/>
</dbReference>
<keyword evidence="2 6" id="KW-0285">Flavoprotein</keyword>